<dbReference type="AlphaFoldDB" id="A0A5C4JW01"/>
<evidence type="ECO:0000313" key="3">
    <source>
        <dbReference type="Proteomes" id="UP000307874"/>
    </source>
</evidence>
<dbReference type="EMBL" id="VCLB01000001">
    <property type="protein sequence ID" value="TNB49525.1"/>
    <property type="molecule type" value="Genomic_DNA"/>
</dbReference>
<protein>
    <submittedName>
        <fullName evidence="2">Uncharacterized protein</fullName>
    </submittedName>
</protein>
<keyword evidence="1" id="KW-0472">Membrane</keyword>
<feature type="transmembrane region" description="Helical" evidence="1">
    <location>
        <begin position="95"/>
        <end position="114"/>
    </location>
</feature>
<name>A0A5C4JW01_9HYPH</name>
<dbReference type="Proteomes" id="UP000307874">
    <property type="component" value="Unassembled WGS sequence"/>
</dbReference>
<evidence type="ECO:0000313" key="2">
    <source>
        <dbReference type="EMBL" id="TNB49525.1"/>
    </source>
</evidence>
<reference evidence="2 3" key="2">
    <citation type="submission" date="2019-06" db="EMBL/GenBank/DDBJ databases">
        <title>Martelella lutilitoris sp. nov., isolated from a tidal mudflat.</title>
        <authorList>
            <person name="Kim Y.-J."/>
        </authorList>
    </citation>
    <scope>NUCLEOTIDE SEQUENCE [LARGE SCALE GENOMIC DNA]</scope>
    <source>
        <strain evidence="2 3">GH2-6</strain>
    </source>
</reference>
<sequence length="138" mass="15947">MPNISPSSRRFLSAVTKKWRRFVVEPILRFYHSPRPDLKAVFWINVVVPAIYIFFIAPFLFFTPRLSGLFLALAFIVVQVLNVLAARTFPGRSKIFYVMFAANFLALPFGRLSAITEIASLPFHLWSYWQLFTQGAWA</sequence>
<feature type="transmembrane region" description="Helical" evidence="1">
    <location>
        <begin position="69"/>
        <end position="89"/>
    </location>
</feature>
<gene>
    <name evidence="2" type="ORF">FF124_00765</name>
</gene>
<keyword evidence="1" id="KW-0812">Transmembrane</keyword>
<keyword evidence="3" id="KW-1185">Reference proteome</keyword>
<dbReference type="RefSeq" id="WP_138746569.1">
    <property type="nucleotide sequence ID" value="NZ_VCLB01000001.1"/>
</dbReference>
<evidence type="ECO:0000256" key="1">
    <source>
        <dbReference type="SAM" id="Phobius"/>
    </source>
</evidence>
<reference evidence="2 3" key="1">
    <citation type="submission" date="2019-05" db="EMBL/GenBank/DDBJ databases">
        <authorList>
            <person name="Lee S.D."/>
        </authorList>
    </citation>
    <scope>NUCLEOTIDE SEQUENCE [LARGE SCALE GENOMIC DNA]</scope>
    <source>
        <strain evidence="2 3">GH2-6</strain>
    </source>
</reference>
<feature type="transmembrane region" description="Helical" evidence="1">
    <location>
        <begin position="40"/>
        <end position="62"/>
    </location>
</feature>
<keyword evidence="1" id="KW-1133">Transmembrane helix</keyword>
<organism evidence="2 3">
    <name type="scientific">Martelella lutilitoris</name>
    <dbReference type="NCBI Taxonomy" id="2583532"/>
    <lineage>
        <taxon>Bacteria</taxon>
        <taxon>Pseudomonadati</taxon>
        <taxon>Pseudomonadota</taxon>
        <taxon>Alphaproteobacteria</taxon>
        <taxon>Hyphomicrobiales</taxon>
        <taxon>Aurantimonadaceae</taxon>
        <taxon>Martelella</taxon>
    </lineage>
</organism>
<accession>A0A5C4JW01</accession>
<comment type="caution">
    <text evidence="2">The sequence shown here is derived from an EMBL/GenBank/DDBJ whole genome shotgun (WGS) entry which is preliminary data.</text>
</comment>
<proteinExistence type="predicted"/>